<keyword evidence="4" id="KW-0067">ATP-binding</keyword>
<reference evidence="6 7" key="1">
    <citation type="journal article" date="2022" name="G3 (Bethesda)">
        <title>Whole-genome sequence and methylome profiling of the almond [Prunus dulcis (Mill.) D.A. Webb] cultivar 'Nonpareil'.</title>
        <authorList>
            <person name="D'Amico-Willman K.M."/>
            <person name="Ouma W.Z."/>
            <person name="Meulia T."/>
            <person name="Sideli G.M."/>
            <person name="Gradziel T.M."/>
            <person name="Fresnedo-Ramirez J."/>
        </authorList>
    </citation>
    <scope>NUCLEOTIDE SEQUENCE [LARGE SCALE GENOMIC DNA]</scope>
    <source>
        <strain evidence="6">Clone GOH B32 T37-40</strain>
    </source>
</reference>
<protein>
    <recommendedName>
        <fullName evidence="5">Splicing factor RBM39 linker domain-containing protein</fullName>
    </recommendedName>
</protein>
<evidence type="ECO:0000313" key="6">
    <source>
        <dbReference type="EMBL" id="KAI5321065.1"/>
    </source>
</evidence>
<keyword evidence="3" id="KW-0418">Kinase</keyword>
<gene>
    <name evidence="6" type="ORF">L3X38_030135</name>
</gene>
<accession>A0AAD4V9P7</accession>
<dbReference type="Gene3D" id="3.30.200.20">
    <property type="entry name" value="Phosphorylase Kinase, domain 1"/>
    <property type="match status" value="1"/>
</dbReference>
<evidence type="ECO:0000256" key="2">
    <source>
        <dbReference type="ARBA" id="ARBA00022741"/>
    </source>
</evidence>
<evidence type="ECO:0000256" key="1">
    <source>
        <dbReference type="ARBA" id="ARBA00022679"/>
    </source>
</evidence>
<dbReference type="InterPro" id="IPR052059">
    <property type="entry name" value="CR_Ser/Thr_kinase"/>
</dbReference>
<name>A0AAD4V9P7_PRUDU</name>
<dbReference type="EMBL" id="JAJFAZ020000006">
    <property type="protein sequence ID" value="KAI5321065.1"/>
    <property type="molecule type" value="Genomic_DNA"/>
</dbReference>
<dbReference type="PANTHER" id="PTHR47973">
    <property type="entry name" value="CYSTEINE-RICH RECEPTOR-LIKE PROTEIN KINASE 3"/>
    <property type="match status" value="1"/>
</dbReference>
<evidence type="ECO:0000259" key="5">
    <source>
        <dbReference type="Pfam" id="PF15519"/>
    </source>
</evidence>
<sequence>MKSKQREEGEGGAGKKMISVSAVTDQAGMQDLGANAGDFDDDEGGGLSLNARSRSILMQKLDRSGSGSGLYCWSPSLGTPAVNSTGRVSLPTAPFLGAAPVVSPLVPPITAVSGIAGLGVAIPTATLPSIDTIVFKGTLKDGQEIAVKRLSTHSRQGLNELKNEAWMLYTEGRSIEVLDTSVGDSSDLHEVVRSIHVGLSSVQRNPADRPSMPAAVVMLSGEGSSPQPQKPGFYSQRDLNELEVDPSSKAFSANVVTVLLH</sequence>
<feature type="domain" description="Splicing factor RBM39 linker" evidence="5">
    <location>
        <begin position="39"/>
        <end position="81"/>
    </location>
</feature>
<dbReference type="AlphaFoldDB" id="A0AAD4V9P7"/>
<dbReference type="Proteomes" id="UP001054821">
    <property type="component" value="Chromosome 6"/>
</dbReference>
<evidence type="ECO:0000313" key="7">
    <source>
        <dbReference type="Proteomes" id="UP001054821"/>
    </source>
</evidence>
<dbReference type="GO" id="GO:0005524">
    <property type="term" value="F:ATP binding"/>
    <property type="evidence" value="ECO:0007669"/>
    <property type="project" value="UniProtKB-KW"/>
</dbReference>
<keyword evidence="1" id="KW-0808">Transferase</keyword>
<dbReference type="InterPro" id="IPR029123">
    <property type="entry name" value="RBM39_linker"/>
</dbReference>
<evidence type="ECO:0000256" key="3">
    <source>
        <dbReference type="ARBA" id="ARBA00022777"/>
    </source>
</evidence>
<comment type="caution">
    <text evidence="6">The sequence shown here is derived from an EMBL/GenBank/DDBJ whole genome shotgun (WGS) entry which is preliminary data.</text>
</comment>
<dbReference type="GO" id="GO:0016301">
    <property type="term" value="F:kinase activity"/>
    <property type="evidence" value="ECO:0007669"/>
    <property type="project" value="UniProtKB-KW"/>
</dbReference>
<dbReference type="Pfam" id="PF15519">
    <property type="entry name" value="RBM39linker"/>
    <property type="match status" value="1"/>
</dbReference>
<organism evidence="6 7">
    <name type="scientific">Prunus dulcis</name>
    <name type="common">Almond</name>
    <name type="synonym">Amygdalus dulcis</name>
    <dbReference type="NCBI Taxonomy" id="3755"/>
    <lineage>
        <taxon>Eukaryota</taxon>
        <taxon>Viridiplantae</taxon>
        <taxon>Streptophyta</taxon>
        <taxon>Embryophyta</taxon>
        <taxon>Tracheophyta</taxon>
        <taxon>Spermatophyta</taxon>
        <taxon>Magnoliopsida</taxon>
        <taxon>eudicotyledons</taxon>
        <taxon>Gunneridae</taxon>
        <taxon>Pentapetalae</taxon>
        <taxon>rosids</taxon>
        <taxon>fabids</taxon>
        <taxon>Rosales</taxon>
        <taxon>Rosaceae</taxon>
        <taxon>Amygdaloideae</taxon>
        <taxon>Amygdaleae</taxon>
        <taxon>Prunus</taxon>
    </lineage>
</organism>
<evidence type="ECO:0000256" key="4">
    <source>
        <dbReference type="ARBA" id="ARBA00022840"/>
    </source>
</evidence>
<keyword evidence="7" id="KW-1185">Reference proteome</keyword>
<keyword evidence="2" id="KW-0547">Nucleotide-binding</keyword>
<proteinExistence type="predicted"/>